<evidence type="ECO:0000313" key="3">
    <source>
        <dbReference type="Proteomes" id="UP000768567"/>
    </source>
</evidence>
<proteinExistence type="predicted"/>
<name>A0ABR9R2E6_9FIRM</name>
<dbReference type="InterPro" id="IPR010982">
    <property type="entry name" value="Lambda_DNA-bd_dom_sf"/>
</dbReference>
<feature type="domain" description="HTH cro/C1-type" evidence="1">
    <location>
        <begin position="2"/>
        <end position="51"/>
    </location>
</feature>
<dbReference type="Gene3D" id="1.10.260.40">
    <property type="entry name" value="lambda repressor-like DNA-binding domains"/>
    <property type="match status" value="1"/>
</dbReference>
<dbReference type="Pfam" id="PF13443">
    <property type="entry name" value="HTH_26"/>
    <property type="match status" value="1"/>
</dbReference>
<dbReference type="PROSITE" id="PS50943">
    <property type="entry name" value="HTH_CROC1"/>
    <property type="match status" value="1"/>
</dbReference>
<comment type="caution">
    <text evidence="2">The sequence shown here is derived from an EMBL/GenBank/DDBJ whole genome shotgun (WGS) entry which is preliminary data.</text>
</comment>
<evidence type="ECO:0000259" key="1">
    <source>
        <dbReference type="PROSITE" id="PS50943"/>
    </source>
</evidence>
<keyword evidence="3" id="KW-1185">Reference proteome</keyword>
<evidence type="ECO:0000313" key="2">
    <source>
        <dbReference type="EMBL" id="MBE5037310.1"/>
    </source>
</evidence>
<dbReference type="CDD" id="cd00093">
    <property type="entry name" value="HTH_XRE"/>
    <property type="match status" value="1"/>
</dbReference>
<dbReference type="SUPFAM" id="SSF47413">
    <property type="entry name" value="lambda repressor-like DNA-binding domains"/>
    <property type="match status" value="1"/>
</dbReference>
<dbReference type="Proteomes" id="UP000768567">
    <property type="component" value="Unassembled WGS sequence"/>
</dbReference>
<organism evidence="2 3">
    <name type="scientific">Gemmiger gallinarum</name>
    <dbReference type="NCBI Taxonomy" id="2779354"/>
    <lineage>
        <taxon>Bacteria</taxon>
        <taxon>Bacillati</taxon>
        <taxon>Bacillota</taxon>
        <taxon>Clostridia</taxon>
        <taxon>Eubacteriales</taxon>
        <taxon>Gemmiger</taxon>
    </lineage>
</organism>
<accession>A0ABR9R2E6</accession>
<reference evidence="2 3" key="1">
    <citation type="submission" date="2020-10" db="EMBL/GenBank/DDBJ databases">
        <title>ChiBAC.</title>
        <authorList>
            <person name="Zenner C."/>
            <person name="Hitch T.C.A."/>
            <person name="Clavel T."/>
        </authorList>
    </citation>
    <scope>NUCLEOTIDE SEQUENCE [LARGE SCALE GENOMIC DNA]</scope>
    <source>
        <strain evidence="2 3">DSM 109015</strain>
    </source>
</reference>
<dbReference type="EMBL" id="JADCKC010000002">
    <property type="protein sequence ID" value="MBE5037310.1"/>
    <property type="molecule type" value="Genomic_DNA"/>
</dbReference>
<dbReference type="InterPro" id="IPR001387">
    <property type="entry name" value="Cro/C1-type_HTH"/>
</dbReference>
<sequence>MEKRNLTRYRLSQDLEISPQTACNWADGKNLPDTQSILKLSEYFGVTVEQLMK</sequence>
<protein>
    <submittedName>
        <fullName evidence="2">Helix-turn-helix transcriptional regulator</fullName>
    </submittedName>
</protein>
<gene>
    <name evidence="2" type="ORF">INF35_05910</name>
</gene>